<protein>
    <submittedName>
        <fullName evidence="2">Glycosyltransferase family 4 protein</fullName>
    </submittedName>
</protein>
<keyword evidence="3" id="KW-1185">Reference proteome</keyword>
<proteinExistence type="predicted"/>
<dbReference type="Gene3D" id="3.40.50.2000">
    <property type="entry name" value="Glycogen Phosphorylase B"/>
    <property type="match status" value="2"/>
</dbReference>
<reference evidence="2" key="1">
    <citation type="submission" date="2021-12" db="EMBL/GenBank/DDBJ databases">
        <title>Description of Gramella crocea sp. nov., a new bacterium isolated from activated sludge.</title>
        <authorList>
            <person name="Zhang X."/>
        </authorList>
    </citation>
    <scope>NUCLEOTIDE SEQUENCE</scope>
    <source>
        <strain evidence="2">YB25</strain>
    </source>
</reference>
<dbReference type="GO" id="GO:0016757">
    <property type="term" value="F:glycosyltransferase activity"/>
    <property type="evidence" value="ECO:0007669"/>
    <property type="project" value="UniProtKB-ARBA"/>
</dbReference>
<feature type="domain" description="Glycosyltransferase subfamily 4-like N-terminal" evidence="1">
    <location>
        <begin position="107"/>
        <end position="234"/>
    </location>
</feature>
<evidence type="ECO:0000259" key="1">
    <source>
        <dbReference type="Pfam" id="PF13439"/>
    </source>
</evidence>
<evidence type="ECO:0000313" key="2">
    <source>
        <dbReference type="EMBL" id="MCG9971750.1"/>
    </source>
</evidence>
<dbReference type="CDD" id="cd03794">
    <property type="entry name" value="GT4_WbuB-like"/>
    <property type="match status" value="1"/>
</dbReference>
<accession>A0A9X1UWN9</accession>
<dbReference type="Pfam" id="PF13439">
    <property type="entry name" value="Glyco_transf_4"/>
    <property type="match status" value="1"/>
</dbReference>
<dbReference type="EMBL" id="JAJSON010000019">
    <property type="protein sequence ID" value="MCG9971750.1"/>
    <property type="molecule type" value="Genomic_DNA"/>
</dbReference>
<dbReference type="SUPFAM" id="SSF53756">
    <property type="entry name" value="UDP-Glycosyltransferase/glycogen phosphorylase"/>
    <property type="match status" value="1"/>
</dbReference>
<dbReference type="InterPro" id="IPR028098">
    <property type="entry name" value="Glyco_trans_4-like_N"/>
</dbReference>
<dbReference type="Proteomes" id="UP001139344">
    <property type="component" value="Unassembled WGS sequence"/>
</dbReference>
<evidence type="ECO:0000313" key="3">
    <source>
        <dbReference type="Proteomes" id="UP001139344"/>
    </source>
</evidence>
<organism evidence="2 3">
    <name type="scientific">Christiangramia crocea</name>
    <dbReference type="NCBI Taxonomy" id="2904124"/>
    <lineage>
        <taxon>Bacteria</taxon>
        <taxon>Pseudomonadati</taxon>
        <taxon>Bacteroidota</taxon>
        <taxon>Flavobacteriia</taxon>
        <taxon>Flavobacteriales</taxon>
        <taxon>Flavobacteriaceae</taxon>
        <taxon>Christiangramia</taxon>
    </lineage>
</organism>
<dbReference type="RefSeq" id="WP_240098296.1">
    <property type="nucleotide sequence ID" value="NZ_JAJSON010000019.1"/>
</dbReference>
<dbReference type="AlphaFoldDB" id="A0A9X1UWN9"/>
<name>A0A9X1UWN9_9FLAO</name>
<sequence>MKKVLIITYYWPPAGGPGVQRWLKFVKYLRHFGVEPVVYAPENPSYPIIDKSFESEIPDGVKVIKKKIFEPYSIAGLFSKKETETISSGIISKEENQSAMQKAMLYIRGNFFIPDARNFWVKPSVSFLREELKNGDYDAIITTGPPHSLHLIGLKLKEELGINWVADFRDPWTRIGYHEKLKLTDSSRKKHEELEKSVLNTADHIITTSFTTRDEFNSKTSKPVTVITNGFDAEISREEPENDKFELAHIGSLLSERNPAQLWKAIGELIQENKEFANNFRLRLAGKISEAVLDIISENAIQPYLENEGYVSHAKALELQRSASVLLLIEIDSEETKGIIPGKLFEYLAAKRPILAIGPENWDVERIITRTGAGEMYNYGDINGIKSYILRQFQKYQQKDLLSNSHNIADYHRKTLTEKLANLIKNL</sequence>
<gene>
    <name evidence="2" type="ORF">LU635_08890</name>
</gene>
<comment type="caution">
    <text evidence="2">The sequence shown here is derived from an EMBL/GenBank/DDBJ whole genome shotgun (WGS) entry which is preliminary data.</text>
</comment>